<keyword evidence="3" id="KW-1185">Reference proteome</keyword>
<dbReference type="SUPFAM" id="SSF51338">
    <property type="entry name" value="Composite domain of metallo-dependent hydrolases"/>
    <property type="match status" value="1"/>
</dbReference>
<dbReference type="Proteomes" id="UP000054740">
    <property type="component" value="Unassembled WGS sequence"/>
</dbReference>
<organism evidence="2 3">
    <name type="scientific">Caballeronia cordobensis</name>
    <name type="common">Burkholderia cordobensis</name>
    <dbReference type="NCBI Taxonomy" id="1353886"/>
    <lineage>
        <taxon>Bacteria</taxon>
        <taxon>Pseudomonadati</taxon>
        <taxon>Pseudomonadota</taxon>
        <taxon>Betaproteobacteria</taxon>
        <taxon>Burkholderiales</taxon>
        <taxon>Burkholderiaceae</taxon>
        <taxon>Caballeronia</taxon>
    </lineage>
</organism>
<evidence type="ECO:0000313" key="2">
    <source>
        <dbReference type="EMBL" id="SAL27607.1"/>
    </source>
</evidence>
<dbReference type="SUPFAM" id="SSF51556">
    <property type="entry name" value="Metallo-dependent hydrolases"/>
    <property type="match status" value="1"/>
</dbReference>
<dbReference type="PANTHER" id="PTHR43135:SF3">
    <property type="entry name" value="ALPHA-D-RIBOSE 1-METHYLPHOSPHONATE 5-TRIPHOSPHATE DIPHOSPHATASE"/>
    <property type="match status" value="1"/>
</dbReference>
<evidence type="ECO:0000313" key="3">
    <source>
        <dbReference type="Proteomes" id="UP000054740"/>
    </source>
</evidence>
<name>A0A158G6V3_CABCO</name>
<proteinExistence type="predicted"/>
<dbReference type="EMBL" id="FCNY02000003">
    <property type="protein sequence ID" value="SAL27607.1"/>
    <property type="molecule type" value="Genomic_DNA"/>
</dbReference>
<dbReference type="PANTHER" id="PTHR43135">
    <property type="entry name" value="ALPHA-D-RIBOSE 1-METHYLPHOSPHONATE 5-TRIPHOSPHATE DIPHOSPHATASE"/>
    <property type="match status" value="1"/>
</dbReference>
<protein>
    <submittedName>
        <fullName evidence="2">Amidohydrolase</fullName>
    </submittedName>
</protein>
<dbReference type="GO" id="GO:0016810">
    <property type="term" value="F:hydrolase activity, acting on carbon-nitrogen (but not peptide) bonds"/>
    <property type="evidence" value="ECO:0007669"/>
    <property type="project" value="InterPro"/>
</dbReference>
<dbReference type="Gene3D" id="2.30.40.10">
    <property type="entry name" value="Urease, subunit C, domain 1"/>
    <property type="match status" value="1"/>
</dbReference>
<dbReference type="RefSeq" id="WP_053571319.1">
    <property type="nucleotide sequence ID" value="NZ_FCNY02000003.1"/>
</dbReference>
<feature type="domain" description="Amidohydrolase-related" evidence="1">
    <location>
        <begin position="54"/>
        <end position="400"/>
    </location>
</feature>
<accession>A0A158G6V3</accession>
<dbReference type="InterPro" id="IPR011059">
    <property type="entry name" value="Metal-dep_hydrolase_composite"/>
</dbReference>
<dbReference type="AlphaFoldDB" id="A0A158G6V3"/>
<sequence length="411" mass="44026">MRPTIIRNAAILDTRNLKLQFTHSILISDGTIQKIGGGDLSCEGALEIDAKGMTLMPGLIDCHVHVMASSFNLGTVARLPNALALLRALPIMKGMLDRGFTSVRDAGGADWALAEAVRTRQIVGPRMFCAGKALSQTGGHGDFRARNDILEDPCACAYKIGNIGRIVDGVDACRLAVREEILKGAAQIKVMASGGVASPNDPIDNMGFSEAELRAIVEEASNANTYVMAHAYTPRAITRAIQCGARTIEHGNLVDEATARLMKEKGAYMVPTLITYEGLANDGPKYGLPPESVRKIAKVRTNGLEALKVLDNAGVKMGYGSDLLGETHYLQSDELLLRAKVLGSPKTIQQATLIGAEILNHEGLLGEIVEQGYADLLLIDGNPLDDIALLTRHDTAIKLIMQDGVIHKNCL</sequence>
<dbReference type="InterPro" id="IPR051781">
    <property type="entry name" value="Metallo-dep_Hydrolase"/>
</dbReference>
<dbReference type="Pfam" id="PF01979">
    <property type="entry name" value="Amidohydro_1"/>
    <property type="match status" value="1"/>
</dbReference>
<dbReference type="Gene3D" id="3.20.20.140">
    <property type="entry name" value="Metal-dependent hydrolases"/>
    <property type="match status" value="1"/>
</dbReference>
<gene>
    <name evidence="2" type="ORF">AWB70_01627</name>
</gene>
<dbReference type="InterPro" id="IPR057744">
    <property type="entry name" value="OTAase-like"/>
</dbReference>
<evidence type="ECO:0000259" key="1">
    <source>
        <dbReference type="Pfam" id="PF01979"/>
    </source>
</evidence>
<dbReference type="InterPro" id="IPR006680">
    <property type="entry name" value="Amidohydro-rel"/>
</dbReference>
<dbReference type="InterPro" id="IPR032466">
    <property type="entry name" value="Metal_Hydrolase"/>
</dbReference>
<reference evidence="3" key="1">
    <citation type="submission" date="2016-01" db="EMBL/GenBank/DDBJ databases">
        <authorList>
            <person name="Peeters C."/>
        </authorList>
    </citation>
    <scope>NUCLEOTIDE SEQUENCE [LARGE SCALE GENOMIC DNA]</scope>
</reference>
<dbReference type="CDD" id="cd01299">
    <property type="entry name" value="Met_dep_hydrolase_A"/>
    <property type="match status" value="1"/>
</dbReference>
<keyword evidence="2" id="KW-0378">Hydrolase</keyword>